<dbReference type="SMART" id="SM00248">
    <property type="entry name" value="ANK"/>
    <property type="match status" value="3"/>
</dbReference>
<dbReference type="InterPro" id="IPR002110">
    <property type="entry name" value="Ankyrin_rpt"/>
</dbReference>
<dbReference type="InterPro" id="IPR036770">
    <property type="entry name" value="Ankyrin_rpt-contain_sf"/>
</dbReference>
<sequence length="405" mass="45949">MQLEVRSHIPANHGMSAASTDEARALRLTLASQFPFLQYAVDNALYHADVAEGGGISQTNFLESFQLRDWITFSNVLEKYQVRRYTPLASLLYILAEYNFANLIINVRLKVSYLHIPGERYHYPIAVALTNANDAAVSVLLELNEELQRDEKFGHCIQPMYDKEIVNLLRRKKSRTSHALVPPMSYLELEDLMCHVAKNDQQEIFNFLLAAYQVDFAIQSKIYRQGPFHVAIEHGRQTMGRTPLWLAIEHGNEAILRLLWQTGQADPKLSDSDRQLTPLPVAEKDGNENTDQMLLNSDQTDPSARWDNDGLTPLQPSPDIEPPFDSGRVDINARTRNGESPLHCAIRKGNEAMFHTLLEKGAETNVDTEIGESLLHYAIQYGQEAMFDSLFALKTDWAKCYARIC</sequence>
<evidence type="ECO:0000313" key="6">
    <source>
        <dbReference type="Proteomes" id="UP000247810"/>
    </source>
</evidence>
<dbReference type="STRING" id="1448320.A0A319ESU5"/>
<reference evidence="5 6" key="1">
    <citation type="submission" date="2018-02" db="EMBL/GenBank/DDBJ databases">
        <title>The genomes of Aspergillus section Nigri reveals drivers in fungal speciation.</title>
        <authorList>
            <consortium name="DOE Joint Genome Institute"/>
            <person name="Vesth T.C."/>
            <person name="Nybo J."/>
            <person name="Theobald S."/>
            <person name="Brandl J."/>
            <person name="Frisvad J.C."/>
            <person name="Nielsen K.F."/>
            <person name="Lyhne E.K."/>
            <person name="Kogle M.E."/>
            <person name="Kuo A."/>
            <person name="Riley R."/>
            <person name="Clum A."/>
            <person name="Nolan M."/>
            <person name="Lipzen A."/>
            <person name="Salamov A."/>
            <person name="Henrissat B."/>
            <person name="Wiebenga A."/>
            <person name="De vries R.P."/>
            <person name="Grigoriev I.V."/>
            <person name="Mortensen U.H."/>
            <person name="Andersen M.R."/>
            <person name="Baker S.E."/>
        </authorList>
    </citation>
    <scope>NUCLEOTIDE SEQUENCE [LARGE SCALE GENOMIC DNA]</scope>
    <source>
        <strain evidence="5 6">CBS 707.79</strain>
    </source>
</reference>
<dbReference type="AlphaFoldDB" id="A0A319ESU5"/>
<dbReference type="Pfam" id="PF12796">
    <property type="entry name" value="Ank_2"/>
    <property type="match status" value="2"/>
</dbReference>
<feature type="repeat" description="ANK" evidence="3">
    <location>
        <begin position="337"/>
        <end position="369"/>
    </location>
</feature>
<name>A0A319ESU5_9EURO</name>
<dbReference type="Gene3D" id="1.25.40.20">
    <property type="entry name" value="Ankyrin repeat-containing domain"/>
    <property type="match status" value="2"/>
</dbReference>
<dbReference type="PANTHER" id="PTHR24198:SF165">
    <property type="entry name" value="ANKYRIN REPEAT-CONTAINING PROTEIN-RELATED"/>
    <property type="match status" value="1"/>
</dbReference>
<feature type="compositionally biased region" description="Polar residues" evidence="4">
    <location>
        <begin position="289"/>
        <end position="302"/>
    </location>
</feature>
<dbReference type="VEuPathDB" id="FungiDB:BO71DRAFT_484110"/>
<evidence type="ECO:0000256" key="3">
    <source>
        <dbReference type="PROSITE-ProRule" id="PRU00023"/>
    </source>
</evidence>
<gene>
    <name evidence="5" type="ORF">BO71DRAFT_484110</name>
</gene>
<dbReference type="OrthoDB" id="194358at2759"/>
<evidence type="ECO:0000256" key="4">
    <source>
        <dbReference type="SAM" id="MobiDB-lite"/>
    </source>
</evidence>
<proteinExistence type="predicted"/>
<dbReference type="EMBL" id="KZ825880">
    <property type="protein sequence ID" value="PYH94072.1"/>
    <property type="molecule type" value="Genomic_DNA"/>
</dbReference>
<evidence type="ECO:0000313" key="5">
    <source>
        <dbReference type="EMBL" id="PYH94072.1"/>
    </source>
</evidence>
<accession>A0A319ESU5</accession>
<dbReference type="SUPFAM" id="SSF48403">
    <property type="entry name" value="Ankyrin repeat"/>
    <property type="match status" value="1"/>
</dbReference>
<dbReference type="PANTHER" id="PTHR24198">
    <property type="entry name" value="ANKYRIN REPEAT AND PROTEIN KINASE DOMAIN-CONTAINING PROTEIN"/>
    <property type="match status" value="1"/>
</dbReference>
<keyword evidence="2 3" id="KW-0040">ANK repeat</keyword>
<dbReference type="PROSITE" id="PS50297">
    <property type="entry name" value="ANK_REP_REGION"/>
    <property type="match status" value="1"/>
</dbReference>
<evidence type="ECO:0000256" key="1">
    <source>
        <dbReference type="ARBA" id="ARBA00022737"/>
    </source>
</evidence>
<protein>
    <submittedName>
        <fullName evidence="5">Ankyrin</fullName>
    </submittedName>
</protein>
<dbReference type="PROSITE" id="PS50088">
    <property type="entry name" value="ANK_REPEAT"/>
    <property type="match status" value="1"/>
</dbReference>
<keyword evidence="1" id="KW-0677">Repeat</keyword>
<dbReference type="Proteomes" id="UP000247810">
    <property type="component" value="Unassembled WGS sequence"/>
</dbReference>
<keyword evidence="6" id="KW-1185">Reference proteome</keyword>
<feature type="region of interest" description="Disordered" evidence="4">
    <location>
        <begin position="267"/>
        <end position="324"/>
    </location>
</feature>
<organism evidence="5 6">
    <name type="scientific">Aspergillus ellipticus CBS 707.79</name>
    <dbReference type="NCBI Taxonomy" id="1448320"/>
    <lineage>
        <taxon>Eukaryota</taxon>
        <taxon>Fungi</taxon>
        <taxon>Dikarya</taxon>
        <taxon>Ascomycota</taxon>
        <taxon>Pezizomycotina</taxon>
        <taxon>Eurotiomycetes</taxon>
        <taxon>Eurotiomycetidae</taxon>
        <taxon>Eurotiales</taxon>
        <taxon>Aspergillaceae</taxon>
        <taxon>Aspergillus</taxon>
        <taxon>Aspergillus subgen. Circumdati</taxon>
    </lineage>
</organism>
<evidence type="ECO:0000256" key="2">
    <source>
        <dbReference type="ARBA" id="ARBA00023043"/>
    </source>
</evidence>